<dbReference type="EMBL" id="JACHHY010000085">
    <property type="protein sequence ID" value="MBB5020687.1"/>
    <property type="molecule type" value="Genomic_DNA"/>
</dbReference>
<dbReference type="Proteomes" id="UP000575898">
    <property type="component" value="Unassembled WGS sequence"/>
</dbReference>
<reference evidence="1 2" key="1">
    <citation type="submission" date="2020-08" db="EMBL/GenBank/DDBJ databases">
        <title>Genomic Encyclopedia of Type Strains, Phase IV (KMG-IV): sequencing the most valuable type-strain genomes for metagenomic binning, comparative biology and taxonomic classification.</title>
        <authorList>
            <person name="Goeker M."/>
        </authorList>
    </citation>
    <scope>NUCLEOTIDE SEQUENCE [LARGE SCALE GENOMIC DNA]</scope>
    <source>
        <strain evidence="1 2">DSM 27165</strain>
    </source>
</reference>
<dbReference type="RefSeq" id="WP_184042035.1">
    <property type="nucleotide sequence ID" value="NZ_JACHHY010000085.1"/>
</dbReference>
<dbReference type="AlphaFoldDB" id="A0A840MTW3"/>
<proteinExistence type="predicted"/>
<keyword evidence="2" id="KW-1185">Reference proteome</keyword>
<protein>
    <submittedName>
        <fullName evidence="1">Uncharacterized protein</fullName>
    </submittedName>
</protein>
<evidence type="ECO:0000313" key="1">
    <source>
        <dbReference type="EMBL" id="MBB5020687.1"/>
    </source>
</evidence>
<sequence>MNIGDSLDLNGWLVIIDYRLFVIPYIYSDKYEMDEKIEISRPEIIFAVLDKILPLAGGKSFIFHEVKASGVLIGIDPVLIEINILFVKERGGDFVAIDVNGLELDKYKCDYEKFVNGGVGVKSNDWLDFCR</sequence>
<organism evidence="1 2">
    <name type="scientific">Chitinivorax tropicus</name>
    <dbReference type="NCBI Taxonomy" id="714531"/>
    <lineage>
        <taxon>Bacteria</taxon>
        <taxon>Pseudomonadati</taxon>
        <taxon>Pseudomonadota</taxon>
        <taxon>Betaproteobacteria</taxon>
        <taxon>Chitinivorax</taxon>
    </lineage>
</organism>
<comment type="caution">
    <text evidence="1">The sequence shown here is derived from an EMBL/GenBank/DDBJ whole genome shotgun (WGS) entry which is preliminary data.</text>
</comment>
<name>A0A840MTW3_9PROT</name>
<evidence type="ECO:0000313" key="2">
    <source>
        <dbReference type="Proteomes" id="UP000575898"/>
    </source>
</evidence>
<accession>A0A840MTW3</accession>
<gene>
    <name evidence="1" type="ORF">HNQ59_004012</name>
</gene>